<feature type="domain" description="Cytochrome c" evidence="6">
    <location>
        <begin position="54"/>
        <end position="147"/>
    </location>
</feature>
<dbReference type="Gene3D" id="1.10.760.10">
    <property type="entry name" value="Cytochrome c-like domain"/>
    <property type="match status" value="1"/>
</dbReference>
<evidence type="ECO:0000313" key="7">
    <source>
        <dbReference type="EMBL" id="MBP2295448.1"/>
    </source>
</evidence>
<evidence type="ECO:0000256" key="3">
    <source>
        <dbReference type="ARBA" id="ARBA00023004"/>
    </source>
</evidence>
<dbReference type="InterPro" id="IPR036909">
    <property type="entry name" value="Cyt_c-like_dom_sf"/>
</dbReference>
<keyword evidence="3 4" id="KW-0408">Iron</keyword>
<keyword evidence="8" id="KW-1185">Reference proteome</keyword>
<sequence length="147" mass="15146">MIPHALRRILLPTVALLAVGAGVAYAAGEGAARSAILDGYAAQAKAEAPSFAGFSADRGRALYLGPHAGGKGDANACAACHTPNPAATGRHAKTGRAIEPMAVSANPRRFTDRAEVEKRFDRDCPNVLGRACTAAEKGDFITYLAGQ</sequence>
<evidence type="ECO:0000259" key="6">
    <source>
        <dbReference type="PROSITE" id="PS51007"/>
    </source>
</evidence>
<evidence type="ECO:0000256" key="4">
    <source>
        <dbReference type="PROSITE-ProRule" id="PRU00433"/>
    </source>
</evidence>
<name>A0ABS4STN2_9PROT</name>
<dbReference type="Pfam" id="PF09086">
    <property type="entry name" value="DUF1924"/>
    <property type="match status" value="1"/>
</dbReference>
<proteinExistence type="predicted"/>
<protein>
    <submittedName>
        <fullName evidence="7">Mono/diheme cytochrome c family protein</fullName>
    </submittedName>
</protein>
<dbReference type="RefSeq" id="WP_209769958.1">
    <property type="nucleotide sequence ID" value="NZ_JAGINP010000022.1"/>
</dbReference>
<keyword evidence="1 4" id="KW-0349">Heme</keyword>
<organism evidence="7 8">
    <name type="scientific">Azospirillum rugosum</name>
    <dbReference type="NCBI Taxonomy" id="416170"/>
    <lineage>
        <taxon>Bacteria</taxon>
        <taxon>Pseudomonadati</taxon>
        <taxon>Pseudomonadota</taxon>
        <taxon>Alphaproteobacteria</taxon>
        <taxon>Rhodospirillales</taxon>
        <taxon>Azospirillaceae</taxon>
        <taxon>Azospirillum</taxon>
    </lineage>
</organism>
<dbReference type="Proteomes" id="UP000781958">
    <property type="component" value="Unassembled WGS sequence"/>
</dbReference>
<accession>A0ABS4STN2</accession>
<evidence type="ECO:0000256" key="1">
    <source>
        <dbReference type="ARBA" id="ARBA00022617"/>
    </source>
</evidence>
<feature type="chain" id="PRO_5046150006" evidence="5">
    <location>
        <begin position="27"/>
        <end position="147"/>
    </location>
</feature>
<dbReference type="SUPFAM" id="SSF46626">
    <property type="entry name" value="Cytochrome c"/>
    <property type="match status" value="1"/>
</dbReference>
<dbReference type="PROSITE" id="PS51007">
    <property type="entry name" value="CYTC"/>
    <property type="match status" value="1"/>
</dbReference>
<evidence type="ECO:0000256" key="5">
    <source>
        <dbReference type="SAM" id="SignalP"/>
    </source>
</evidence>
<gene>
    <name evidence="7" type="ORF">J2851_005258</name>
</gene>
<keyword evidence="2 4" id="KW-0479">Metal-binding</keyword>
<evidence type="ECO:0000313" key="8">
    <source>
        <dbReference type="Proteomes" id="UP000781958"/>
    </source>
</evidence>
<keyword evidence="5" id="KW-0732">Signal</keyword>
<reference evidence="7 8" key="1">
    <citation type="submission" date="2021-03" db="EMBL/GenBank/DDBJ databases">
        <title>Genomic Encyclopedia of Type Strains, Phase III (KMG-III): the genomes of soil and plant-associated and newly described type strains.</title>
        <authorList>
            <person name="Whitman W."/>
        </authorList>
    </citation>
    <scope>NUCLEOTIDE SEQUENCE [LARGE SCALE GENOMIC DNA]</scope>
    <source>
        <strain evidence="7 8">IMMIB AFH-6</strain>
    </source>
</reference>
<dbReference type="InterPro" id="IPR009056">
    <property type="entry name" value="Cyt_c-like_dom"/>
</dbReference>
<dbReference type="InterPro" id="IPR015170">
    <property type="entry name" value="DUF1924_SHP"/>
</dbReference>
<evidence type="ECO:0000256" key="2">
    <source>
        <dbReference type="ARBA" id="ARBA00022723"/>
    </source>
</evidence>
<feature type="signal peptide" evidence="5">
    <location>
        <begin position="1"/>
        <end position="26"/>
    </location>
</feature>
<comment type="caution">
    <text evidence="7">The sequence shown here is derived from an EMBL/GenBank/DDBJ whole genome shotgun (WGS) entry which is preliminary data.</text>
</comment>
<dbReference type="EMBL" id="JAGINP010000022">
    <property type="protein sequence ID" value="MBP2295448.1"/>
    <property type="molecule type" value="Genomic_DNA"/>
</dbReference>